<organism evidence="3 4">
    <name type="scientific">Moraxella bovoculi 237</name>
    <dbReference type="NCBI Taxonomy" id="743974"/>
    <lineage>
        <taxon>Bacteria</taxon>
        <taxon>Pseudomonadati</taxon>
        <taxon>Pseudomonadota</taxon>
        <taxon>Gammaproteobacteria</taxon>
        <taxon>Moraxellales</taxon>
        <taxon>Moraxellaceae</taxon>
        <taxon>Moraxella</taxon>
    </lineage>
</organism>
<name>A0A066UP46_9GAMM</name>
<comment type="caution">
    <text evidence="3">The sequence shown here is derived from an EMBL/GenBank/DDBJ whole genome shotgun (WGS) entry which is preliminary data.</text>
</comment>
<evidence type="ECO:0000313" key="3">
    <source>
        <dbReference type="EMBL" id="KDN25939.1"/>
    </source>
</evidence>
<sequence length="133" mass="14660">MKKFAIALTAAAIALTGCASNNLNDTRVMTLEGQTKEVKIIKIPSFQVEIAPRKAVCELTSTTGTKVAGECLQYRRTIDRNFNVLSGGIEGFEYEEGFRYVLDVKQTSVTEGDNVKPVWTLNKLISKTPEITN</sequence>
<feature type="domain" description="DUF4377" evidence="2">
    <location>
        <begin position="66"/>
        <end position="127"/>
    </location>
</feature>
<dbReference type="OrthoDB" id="7871744at2"/>
<proteinExistence type="predicted"/>
<dbReference type="InterPro" id="IPR025485">
    <property type="entry name" value="DUF4377"/>
</dbReference>
<feature type="chain" id="PRO_5001627373" description="DUF4377 domain-containing protein" evidence="1">
    <location>
        <begin position="20"/>
        <end position="133"/>
    </location>
</feature>
<dbReference type="AlphaFoldDB" id="A0A066UP46"/>
<protein>
    <recommendedName>
        <fullName evidence="2">DUF4377 domain-containing protein</fullName>
    </recommendedName>
</protein>
<dbReference type="Proteomes" id="UP000035860">
    <property type="component" value="Unassembled WGS sequence"/>
</dbReference>
<gene>
    <name evidence="3" type="ORF">MBO_02055</name>
</gene>
<keyword evidence="1" id="KW-0732">Signal</keyword>
<dbReference type="RefSeq" id="WP_036362665.1">
    <property type="nucleotide sequence ID" value="NZ_AOMT01000005.1"/>
</dbReference>
<dbReference type="PROSITE" id="PS51257">
    <property type="entry name" value="PROKAR_LIPOPROTEIN"/>
    <property type="match status" value="1"/>
</dbReference>
<evidence type="ECO:0000259" key="2">
    <source>
        <dbReference type="Pfam" id="PF14302"/>
    </source>
</evidence>
<feature type="signal peptide" evidence="1">
    <location>
        <begin position="1"/>
        <end position="19"/>
    </location>
</feature>
<dbReference type="Pfam" id="PF14302">
    <property type="entry name" value="DUF4377"/>
    <property type="match status" value="1"/>
</dbReference>
<evidence type="ECO:0000256" key="1">
    <source>
        <dbReference type="SAM" id="SignalP"/>
    </source>
</evidence>
<keyword evidence="4" id="KW-1185">Reference proteome</keyword>
<evidence type="ECO:0000313" key="4">
    <source>
        <dbReference type="Proteomes" id="UP000035860"/>
    </source>
</evidence>
<reference evidence="3 4" key="1">
    <citation type="journal article" date="2014" name="Genome Announc.">
        <title>Draft Genome Sequence of Moraxella bovoculi Strain 237T (ATCC BAA-1259T) Isolated from a Calf with Infectious Bovine Keratoconjunctivitis.</title>
        <authorList>
            <person name="Calcutt M.J."/>
            <person name="Foecking M.F."/>
            <person name="Martin N.T."/>
            <person name="Mhlanga-Mutangadura T."/>
            <person name="Reilly T.J."/>
        </authorList>
    </citation>
    <scope>NUCLEOTIDE SEQUENCE [LARGE SCALE GENOMIC DNA]</scope>
    <source>
        <strain evidence="3 4">237</strain>
    </source>
</reference>
<dbReference type="EMBL" id="AOMT01000005">
    <property type="protein sequence ID" value="KDN25939.1"/>
    <property type="molecule type" value="Genomic_DNA"/>
</dbReference>
<accession>A0A066UP46</accession>
<dbReference type="eggNOG" id="ENOG5032X54">
    <property type="taxonomic scope" value="Bacteria"/>
</dbReference>